<feature type="transmembrane region" description="Helical" evidence="2">
    <location>
        <begin position="17"/>
        <end position="38"/>
    </location>
</feature>
<dbReference type="eggNOG" id="COG2367">
    <property type="taxonomic scope" value="Bacteria"/>
</dbReference>
<feature type="domain" description="Beta-lactamase class A catalytic" evidence="3">
    <location>
        <begin position="135"/>
        <end position="332"/>
    </location>
</feature>
<accession>B8I7U7</accession>
<dbReference type="GO" id="GO:0008800">
    <property type="term" value="F:beta-lactamase activity"/>
    <property type="evidence" value="ECO:0007669"/>
    <property type="project" value="InterPro"/>
</dbReference>
<dbReference type="RefSeq" id="WP_015924271.1">
    <property type="nucleotide sequence ID" value="NC_011898.1"/>
</dbReference>
<evidence type="ECO:0000313" key="4">
    <source>
        <dbReference type="EMBL" id="ACL75104.1"/>
    </source>
</evidence>
<organism evidence="4 5">
    <name type="scientific">Ruminiclostridium cellulolyticum (strain ATCC 35319 / DSM 5812 / JCM 6584 / H10)</name>
    <name type="common">Clostridium cellulolyticum</name>
    <dbReference type="NCBI Taxonomy" id="394503"/>
    <lineage>
        <taxon>Bacteria</taxon>
        <taxon>Bacillati</taxon>
        <taxon>Bacillota</taxon>
        <taxon>Clostridia</taxon>
        <taxon>Eubacteriales</taxon>
        <taxon>Oscillospiraceae</taxon>
        <taxon>Ruminiclostridium</taxon>
    </lineage>
</organism>
<dbReference type="GO" id="GO:0030655">
    <property type="term" value="P:beta-lactam antibiotic catabolic process"/>
    <property type="evidence" value="ECO:0007669"/>
    <property type="project" value="InterPro"/>
</dbReference>
<dbReference type="STRING" id="394503.Ccel_0725"/>
<feature type="compositionally biased region" description="Polar residues" evidence="1">
    <location>
        <begin position="49"/>
        <end position="90"/>
    </location>
</feature>
<dbReference type="SUPFAM" id="SSF56601">
    <property type="entry name" value="beta-lactamase/transpeptidase-like"/>
    <property type="match status" value="1"/>
</dbReference>
<dbReference type="InterPro" id="IPR012338">
    <property type="entry name" value="Beta-lactam/transpept-like"/>
</dbReference>
<proteinExistence type="predicted"/>
<reference evidence="4 5" key="1">
    <citation type="submission" date="2009-01" db="EMBL/GenBank/DDBJ databases">
        <title>Complete sequence of Clostridium cellulolyticum H10.</title>
        <authorList>
            <consortium name="US DOE Joint Genome Institute"/>
            <person name="Lucas S."/>
            <person name="Copeland A."/>
            <person name="Lapidus A."/>
            <person name="Glavina del Rio T."/>
            <person name="Dalin E."/>
            <person name="Tice H."/>
            <person name="Bruce D."/>
            <person name="Goodwin L."/>
            <person name="Pitluck S."/>
            <person name="Chertkov O."/>
            <person name="Saunders E."/>
            <person name="Brettin T."/>
            <person name="Detter J.C."/>
            <person name="Han C."/>
            <person name="Larimer F."/>
            <person name="Land M."/>
            <person name="Hauser L."/>
            <person name="Kyrpides N."/>
            <person name="Ivanova N."/>
            <person name="Zhou J."/>
            <person name="Richardson P."/>
        </authorList>
    </citation>
    <scope>NUCLEOTIDE SEQUENCE [LARGE SCALE GENOMIC DNA]</scope>
    <source>
        <strain evidence="5">ATCC 35319 / DSM 5812 / JCM 6584 / H10</strain>
    </source>
</reference>
<keyword evidence="2" id="KW-1133">Transmembrane helix</keyword>
<dbReference type="AlphaFoldDB" id="B8I7U7"/>
<dbReference type="Gene3D" id="3.40.710.10">
    <property type="entry name" value="DD-peptidase/beta-lactamase superfamily"/>
    <property type="match status" value="1"/>
</dbReference>
<feature type="region of interest" description="Disordered" evidence="1">
    <location>
        <begin position="48"/>
        <end position="104"/>
    </location>
</feature>
<keyword evidence="2" id="KW-0472">Membrane</keyword>
<dbReference type="PANTHER" id="PTHR35333">
    <property type="entry name" value="BETA-LACTAMASE"/>
    <property type="match status" value="1"/>
</dbReference>
<dbReference type="Pfam" id="PF13354">
    <property type="entry name" value="Beta-lactamase2"/>
    <property type="match status" value="1"/>
</dbReference>
<protein>
    <submittedName>
        <fullName evidence="4">Beta-lactamase class A-like protein</fullName>
    </submittedName>
</protein>
<keyword evidence="2" id="KW-0812">Transmembrane</keyword>
<dbReference type="PANTHER" id="PTHR35333:SF3">
    <property type="entry name" value="BETA-LACTAMASE-TYPE TRANSPEPTIDASE FOLD CONTAINING PROTEIN"/>
    <property type="match status" value="1"/>
</dbReference>
<evidence type="ECO:0000259" key="3">
    <source>
        <dbReference type="Pfam" id="PF13354"/>
    </source>
</evidence>
<gene>
    <name evidence="4" type="ordered locus">Ccel_0725</name>
</gene>
<dbReference type="InterPro" id="IPR000871">
    <property type="entry name" value="Beta-lactam_class-A"/>
</dbReference>
<sequence precursor="true">MSSYRINKQKKYKKRRALIISIGLLAIVAIAMAVYLFFNKVETAGTIPPDSSKSAAAQTGTSQNTSTPSDSTAATGTNTDAVSTQSSAQSTDKDGVETKDHGFLPNIGSVKKSGKMDGLKKLITDYTSGLSGKYGVTFIDLATGEMVNVNDTDRYIAASTSKLPINVLLYKYIEEGKVNMDDILTYQKEDFEPGTGIIQRSAYGTQYTVRETSKLAIRKSDNCGVNMIIRLLDIQNIRQYLVDLGGKVYYDERHRSCPYDMALVAQDLYKHYLKNEAVYGDLINDLENTDWRDRIDAKLTGVKVAHKIGNQVKTANDVGIVFASHPYVLSIMADNVDFGTACKNEATLSKMIYDYVEGYAGSTDGLQNNN</sequence>
<dbReference type="Proteomes" id="UP000001349">
    <property type="component" value="Chromosome"/>
</dbReference>
<keyword evidence="5" id="KW-1185">Reference proteome</keyword>
<dbReference type="InterPro" id="IPR045155">
    <property type="entry name" value="Beta-lactam_cat"/>
</dbReference>
<dbReference type="EMBL" id="CP001348">
    <property type="protein sequence ID" value="ACL75104.1"/>
    <property type="molecule type" value="Genomic_DNA"/>
</dbReference>
<dbReference type="OrthoDB" id="9775096at2"/>
<dbReference type="HOGENOM" id="CLU_065968_0_0_9"/>
<dbReference type="KEGG" id="cce:Ccel_0725"/>
<feature type="compositionally biased region" description="Basic and acidic residues" evidence="1">
    <location>
        <begin position="91"/>
        <end position="102"/>
    </location>
</feature>
<dbReference type="GO" id="GO:0046677">
    <property type="term" value="P:response to antibiotic"/>
    <property type="evidence" value="ECO:0007669"/>
    <property type="project" value="InterPro"/>
</dbReference>
<evidence type="ECO:0000256" key="1">
    <source>
        <dbReference type="SAM" id="MobiDB-lite"/>
    </source>
</evidence>
<evidence type="ECO:0000256" key="2">
    <source>
        <dbReference type="SAM" id="Phobius"/>
    </source>
</evidence>
<name>B8I7U7_RUMCH</name>
<evidence type="ECO:0000313" key="5">
    <source>
        <dbReference type="Proteomes" id="UP000001349"/>
    </source>
</evidence>